<accession>A0A8H2X911</accession>
<organism evidence="1 2">
    <name type="scientific">Rhizoctonia solani</name>
    <dbReference type="NCBI Taxonomy" id="456999"/>
    <lineage>
        <taxon>Eukaryota</taxon>
        <taxon>Fungi</taxon>
        <taxon>Dikarya</taxon>
        <taxon>Basidiomycota</taxon>
        <taxon>Agaricomycotina</taxon>
        <taxon>Agaricomycetes</taxon>
        <taxon>Cantharellales</taxon>
        <taxon>Ceratobasidiaceae</taxon>
        <taxon>Rhizoctonia</taxon>
    </lineage>
</organism>
<reference evidence="1" key="1">
    <citation type="submission" date="2021-01" db="EMBL/GenBank/DDBJ databases">
        <authorList>
            <person name="Kaushik A."/>
        </authorList>
    </citation>
    <scope>NUCLEOTIDE SEQUENCE</scope>
    <source>
        <strain evidence="1">Type strain: AG8-Rh-89/</strain>
    </source>
</reference>
<dbReference type="EMBL" id="CAJMWZ010000508">
    <property type="protein sequence ID" value="CAE6420457.1"/>
    <property type="molecule type" value="Genomic_DNA"/>
</dbReference>
<comment type="caution">
    <text evidence="1">The sequence shown here is derived from an EMBL/GenBank/DDBJ whole genome shotgun (WGS) entry which is preliminary data.</text>
</comment>
<gene>
    <name evidence="1" type="ORF">RDB_LOCUS9284</name>
</gene>
<name>A0A8H2X911_9AGAM</name>
<protein>
    <submittedName>
        <fullName evidence="1">Uncharacterized protein</fullName>
    </submittedName>
</protein>
<evidence type="ECO:0000313" key="1">
    <source>
        <dbReference type="EMBL" id="CAE6420457.1"/>
    </source>
</evidence>
<sequence length="254" mass="29421">MNPSTSTQQAAWTAVNSRLNPASEGEFLEQELALLHLSVKRRWRVLGMFTAYKDGNVVSITELLASQQFEGITLVGLVSTLLGQPGLHSQCLWYRSDKFEWYWARIEHVEKIERRADTHFRGGVPCIWLTTPVAEYAMTMPHAEYAHEWETTWEFFNVAPIDAWPEHGYRPDWWPIESCGEWPYQRLVAEGDRIISPQDEIRQLTELLSAEEISSRATWHRSRPRGDHRFPGQPLHNLGHLLEWELAFDGGLKI</sequence>
<feature type="non-terminal residue" evidence="1">
    <location>
        <position position="254"/>
    </location>
</feature>
<dbReference type="Proteomes" id="UP000663850">
    <property type="component" value="Unassembled WGS sequence"/>
</dbReference>
<evidence type="ECO:0000313" key="2">
    <source>
        <dbReference type="Proteomes" id="UP000663850"/>
    </source>
</evidence>
<dbReference type="AlphaFoldDB" id="A0A8H2X911"/>
<proteinExistence type="predicted"/>